<evidence type="ECO:0000313" key="3">
    <source>
        <dbReference type="Proteomes" id="UP000738431"/>
    </source>
</evidence>
<evidence type="ECO:0000256" key="1">
    <source>
        <dbReference type="SAM" id="SignalP"/>
    </source>
</evidence>
<keyword evidence="1" id="KW-0732">Signal</keyword>
<dbReference type="Proteomes" id="UP000738431">
    <property type="component" value="Chromosome"/>
</dbReference>
<name>A0ABZ1C391_9BACT</name>
<dbReference type="EMBL" id="CP139781">
    <property type="protein sequence ID" value="WRQ85835.1"/>
    <property type="molecule type" value="Genomic_DNA"/>
</dbReference>
<feature type="signal peptide" evidence="1">
    <location>
        <begin position="1"/>
        <end position="26"/>
    </location>
</feature>
<organism evidence="2 3">
    <name type="scientific">Actomonas aquatica</name>
    <dbReference type="NCBI Taxonomy" id="2866162"/>
    <lineage>
        <taxon>Bacteria</taxon>
        <taxon>Pseudomonadati</taxon>
        <taxon>Verrucomicrobiota</taxon>
        <taxon>Opitutia</taxon>
        <taxon>Opitutales</taxon>
        <taxon>Opitutaceae</taxon>
        <taxon>Actomonas</taxon>
    </lineage>
</organism>
<dbReference type="RefSeq" id="WP_221032654.1">
    <property type="nucleotide sequence ID" value="NZ_CP139781.1"/>
</dbReference>
<proteinExistence type="predicted"/>
<evidence type="ECO:0000313" key="2">
    <source>
        <dbReference type="EMBL" id="WRQ85835.1"/>
    </source>
</evidence>
<accession>A0ABZ1C391</accession>
<gene>
    <name evidence="2" type="ORF">K1X11_013565</name>
</gene>
<protein>
    <recommendedName>
        <fullName evidence="4">DUF5666 domain-containing protein</fullName>
    </recommendedName>
</protein>
<sequence length="209" mass="22562">MTDRFRYLSRWCALVLVLLGAGAAVARSTTVVPPAFEELVLESDYVVHGRVTAVESFWQERGGSRVIVTQVRVEVLEVIAGEPPSPLVLTMLGGTVGEQSMVLEGAPQFEVGDEDILFVQGNGRQVSPLTRIMHGRYRVAKDVASGREFVARDNGEPLTDTTEVAQPLHTEEGAAATATGEVPLAVRVERALSPAEFVQRIRAVKPAAN</sequence>
<reference evidence="2 3" key="1">
    <citation type="submission" date="2023-12" db="EMBL/GenBank/DDBJ databases">
        <title>Description of an unclassified Opitutus bacterium of Verrucomicrobiota.</title>
        <authorList>
            <person name="Zhang D.-F."/>
        </authorList>
    </citation>
    <scope>NUCLEOTIDE SEQUENCE [LARGE SCALE GENOMIC DNA]</scope>
    <source>
        <strain evidence="2 3">WL0086</strain>
    </source>
</reference>
<evidence type="ECO:0008006" key="4">
    <source>
        <dbReference type="Google" id="ProtNLM"/>
    </source>
</evidence>
<feature type="chain" id="PRO_5047314184" description="DUF5666 domain-containing protein" evidence="1">
    <location>
        <begin position="27"/>
        <end position="209"/>
    </location>
</feature>
<keyword evidence="3" id="KW-1185">Reference proteome</keyword>